<dbReference type="Pfam" id="PF17675">
    <property type="entry name" value="APG6_N"/>
    <property type="match status" value="1"/>
</dbReference>
<dbReference type="GO" id="GO:0034272">
    <property type="term" value="C:phosphatidylinositol 3-kinase complex, class III, type II"/>
    <property type="evidence" value="ECO:0007669"/>
    <property type="project" value="TreeGrafter"/>
</dbReference>
<comment type="caution">
    <text evidence="6">The sequence shown here is derived from an EMBL/GenBank/DDBJ whole genome shotgun (WGS) entry which is preliminary data.</text>
</comment>
<comment type="similarity">
    <text evidence="1">Belongs to the beclin family.</text>
</comment>
<evidence type="ECO:0000259" key="4">
    <source>
        <dbReference type="Pfam" id="PF04111"/>
    </source>
</evidence>
<gene>
    <name evidence="6" type="ORF">XA68_17843</name>
</gene>
<keyword evidence="2" id="KW-0175">Coiled coil</keyword>
<dbReference type="Gene3D" id="6.10.250.3110">
    <property type="match status" value="1"/>
</dbReference>
<feature type="region of interest" description="Disordered" evidence="3">
    <location>
        <begin position="103"/>
        <end position="129"/>
    </location>
</feature>
<dbReference type="FunFam" id="1.10.418.40:FF:000005">
    <property type="entry name" value="Autophagy protein Apg6, putative"/>
    <property type="match status" value="1"/>
</dbReference>
<dbReference type="Proteomes" id="UP000037136">
    <property type="component" value="Unassembled WGS sequence"/>
</dbReference>
<evidence type="ECO:0000259" key="5">
    <source>
        <dbReference type="Pfam" id="PF17675"/>
    </source>
</evidence>
<dbReference type="GO" id="GO:0000407">
    <property type="term" value="C:phagophore assembly site"/>
    <property type="evidence" value="ECO:0007669"/>
    <property type="project" value="TreeGrafter"/>
</dbReference>
<reference evidence="6 7" key="1">
    <citation type="journal article" date="2015" name="BMC Genomics">
        <title>Gene expression during zombie ant biting behavior reflects the complexity underlying fungal parasitic behavioral manipulation.</title>
        <authorList>
            <person name="de Bekker C."/>
            <person name="Ohm R.A."/>
            <person name="Loreto R.G."/>
            <person name="Sebastian A."/>
            <person name="Albert I."/>
            <person name="Merrow M."/>
            <person name="Brachmann A."/>
            <person name="Hughes D.P."/>
        </authorList>
    </citation>
    <scope>NUCLEOTIDE SEQUENCE [LARGE SCALE GENOMIC DNA]</scope>
    <source>
        <strain evidence="6 7">SC16a</strain>
    </source>
</reference>
<feature type="domain" description="Atg6/beclin coiled-coil" evidence="5">
    <location>
        <begin position="227"/>
        <end position="355"/>
    </location>
</feature>
<evidence type="ECO:0000256" key="3">
    <source>
        <dbReference type="SAM" id="MobiDB-lite"/>
    </source>
</evidence>
<evidence type="ECO:0000313" key="6">
    <source>
        <dbReference type="EMBL" id="PFH61270.1"/>
    </source>
</evidence>
<evidence type="ECO:0000256" key="2">
    <source>
        <dbReference type="SAM" id="Coils"/>
    </source>
</evidence>
<dbReference type="InterPro" id="IPR041691">
    <property type="entry name" value="Atg6/beclin_CC"/>
</dbReference>
<dbReference type="GO" id="GO:0045324">
    <property type="term" value="P:late endosome to vacuole transport"/>
    <property type="evidence" value="ECO:0007669"/>
    <property type="project" value="TreeGrafter"/>
</dbReference>
<proteinExistence type="inferred from homology"/>
<protein>
    <submittedName>
        <fullName evidence="6">Uncharacterized protein</fullName>
    </submittedName>
</protein>
<dbReference type="OrthoDB" id="20368at2759"/>
<dbReference type="EMBL" id="LAZP02000081">
    <property type="protein sequence ID" value="PFH61270.1"/>
    <property type="molecule type" value="Genomic_DNA"/>
</dbReference>
<name>A0A2A9PK63_OPHUN</name>
<dbReference type="GO" id="GO:0006995">
    <property type="term" value="P:cellular response to nitrogen starvation"/>
    <property type="evidence" value="ECO:0007669"/>
    <property type="project" value="TreeGrafter"/>
</dbReference>
<feature type="coiled-coil region" evidence="2">
    <location>
        <begin position="244"/>
        <end position="322"/>
    </location>
</feature>
<dbReference type="GO" id="GO:0000423">
    <property type="term" value="P:mitophagy"/>
    <property type="evidence" value="ECO:0007669"/>
    <property type="project" value="TreeGrafter"/>
</dbReference>
<dbReference type="AlphaFoldDB" id="A0A2A9PK63"/>
<dbReference type="GO" id="GO:0030674">
    <property type="term" value="F:protein-macromolecule adaptor activity"/>
    <property type="evidence" value="ECO:0007669"/>
    <property type="project" value="TreeGrafter"/>
</dbReference>
<evidence type="ECO:0000313" key="7">
    <source>
        <dbReference type="Proteomes" id="UP000037136"/>
    </source>
</evidence>
<organism evidence="6 7">
    <name type="scientific">Ophiocordyceps unilateralis</name>
    <name type="common">Zombie-ant fungus</name>
    <name type="synonym">Torrubia unilateralis</name>
    <dbReference type="NCBI Taxonomy" id="268505"/>
    <lineage>
        <taxon>Eukaryota</taxon>
        <taxon>Fungi</taxon>
        <taxon>Dikarya</taxon>
        <taxon>Ascomycota</taxon>
        <taxon>Pezizomycotina</taxon>
        <taxon>Sordariomycetes</taxon>
        <taxon>Hypocreomycetidae</taxon>
        <taxon>Hypocreales</taxon>
        <taxon>Ophiocordycipitaceae</taxon>
        <taxon>Ophiocordyceps</taxon>
    </lineage>
</organism>
<feature type="compositionally biased region" description="Pro residues" evidence="3">
    <location>
        <begin position="110"/>
        <end position="120"/>
    </location>
</feature>
<dbReference type="Gene3D" id="1.10.418.40">
    <property type="entry name" value="Autophagy protein 6/Beclin 1"/>
    <property type="match status" value="1"/>
</dbReference>
<dbReference type="InterPro" id="IPR007243">
    <property type="entry name" value="Atg6/Beclin"/>
</dbReference>
<sequence length="567" mass="63387">MHTLYAYGVTAALLRAPEAALLTCFSHDGRNERRVIASLNQTSVKSWQQPPLHRQTSSFFLSPAHAIRLHLCTLTAMYCQKCRQPLRLDGSLEDLNPAAYDLLISSSSPSSPPKSKPSPQPRSSVVPPQDHARRALYEKASRNAGSPSFKRHSGGQPRDSAMSFIYLTESQVGHPQQLPQPDEAPTTPPRLRPSGSNMTKRASDADEMDRMNRLFEILSARSDIDHPVCVDCTELLVDGLQTRLDMASKERDAYVRHLRQARAEQPTQEDIMAQQEALNKAEKDRRAAMAELVSLEKDKSALDEEILALEEESKQLDREEETFWRERNDFATKMAEFQAERDSVNAKYSNDSQLLDKLQRSNVYNDTFCISHDGSFATINGLRLGRLSSKPVDWPEINAAWGHALLLLVTVAEKLSYRFQGYDPQPMGSTSKIVRHEVSSPASSRLGSRVTQPPPKKHVLELYSSGDMPLGLTFMHRKFDNAMVAFLELVRQLGVHVQEQTEPTGNMLSLPYRIEGDKIGDVSIKLGIAQDDGWTKACKLTLTCCKFLLAHASNVSSGTRNAYVRNA</sequence>
<feature type="domain" description="Atg6 BARA" evidence="4">
    <location>
        <begin position="358"/>
        <end position="554"/>
    </location>
</feature>
<dbReference type="GO" id="GO:0043548">
    <property type="term" value="F:phosphatidylinositol 3-kinase binding"/>
    <property type="evidence" value="ECO:0007669"/>
    <property type="project" value="TreeGrafter"/>
</dbReference>
<dbReference type="PANTHER" id="PTHR12768:SF4">
    <property type="entry name" value="BECLIN-1"/>
    <property type="match status" value="1"/>
</dbReference>
<dbReference type="PANTHER" id="PTHR12768">
    <property type="entry name" value="BECLIN 1"/>
    <property type="match status" value="1"/>
</dbReference>
<dbReference type="InterPro" id="IPR040455">
    <property type="entry name" value="Atg6_BARA"/>
</dbReference>
<dbReference type="InterPro" id="IPR038274">
    <property type="entry name" value="Atg6/Beclin_C_sf"/>
</dbReference>
<dbReference type="Pfam" id="PF04111">
    <property type="entry name" value="APG6"/>
    <property type="match status" value="1"/>
</dbReference>
<dbReference type="GO" id="GO:0034271">
    <property type="term" value="C:phosphatidylinositol 3-kinase complex, class III, type I"/>
    <property type="evidence" value="ECO:0007669"/>
    <property type="project" value="TreeGrafter"/>
</dbReference>
<dbReference type="STRING" id="268505.A0A2A9PK63"/>
<keyword evidence="7" id="KW-1185">Reference proteome</keyword>
<feature type="region of interest" description="Disordered" evidence="3">
    <location>
        <begin position="172"/>
        <end position="206"/>
    </location>
</feature>
<evidence type="ECO:0000256" key="1">
    <source>
        <dbReference type="ARBA" id="ARBA00005965"/>
    </source>
</evidence>
<reference evidence="6 7" key="2">
    <citation type="journal article" date="2017" name="Sci. Rep.">
        <title>Ant-infecting Ophiocordyceps genomes reveal a high diversity of potential behavioral manipulation genes and a possible major role for enterotoxins.</title>
        <authorList>
            <person name="de Bekker C."/>
            <person name="Ohm R.A."/>
            <person name="Evans H.C."/>
            <person name="Brachmann A."/>
            <person name="Hughes D.P."/>
        </authorList>
    </citation>
    <scope>NUCLEOTIDE SEQUENCE [LARGE SCALE GENOMIC DNA]</scope>
    <source>
        <strain evidence="6 7">SC16a</strain>
    </source>
</reference>
<accession>A0A2A9PK63</accession>
<dbReference type="GO" id="GO:0000045">
    <property type="term" value="P:autophagosome assembly"/>
    <property type="evidence" value="ECO:0007669"/>
    <property type="project" value="TreeGrafter"/>
</dbReference>